<dbReference type="RefSeq" id="XP_073765198.1">
    <property type="nucleotide sequence ID" value="XM_073909097.1"/>
</dbReference>
<sequence>MGVSMMMSVRMAPHLTLLILLMIHRISCADWGVNYSAPHCALKNSTVIMSCNYTYPTGHQIVNVFWTKEKDRKEKEDHPDLLEDPEYSQRLQYLGDEQKYSTIRLSQVTKKDEHRYFCRIITNKPGGKWIDVTGVRLSVTDLQLESPERVTEGDSVRLTCRCSCKLTDTPTFIWYRNSHTLTEETTGDKLILKSVRREDAGRYRCAVNAHTLTSPEVYLNVMYPPKSVSVSISGSAVIMEGDSVTLSCSSDSNPPAQISWFKEGNIVGSGRIFSISKISSDDSDKYKCRGINNHGEKYSDPVTLNVQYPPRNVSVSITDSGQLWFNSVSLVCISDSNPPALNFSWFKENQSSAVGSGQSFSAVQSGRFYCEAHNPHGAQRSDAVTVTVKGHPVLFYIAIGVVCGSAVFITVVIIWGIRRKRNATQSQLNHSRGQDDRGRACNDDFNQPVYENATNLSLCLFIKALQVTSDHCKPELDSSVYENLPQGNNTEETLEVPFWLLKGQFFEASVDMMMSFRMAPPLPLIFLIFGIPDVFSEGEWAVHYSSSHICALKDSSVIMSCTYKYPAGHQIITAFWNKGFVKNGEPPDLSKDPEYSQRLQYLGDKQQNCTIRLSHVTKKDKHEYYFRFITDVTGGRYTGIPGVRLSVTDLQLESPERVTERDSVRLTCKSSCNLTDTPTFIWYRNSQRLTEGTTDNKLILNSVRREDAGRYRCAVHGHTLTSPDVYLDVTYPPKETLIVIDRSAVIMERDSVSLSCSSDSNPPAEISWFKGTQYIRSGRTFTISNISSDDSGEYKCKSLYGNVDKYSDPVTLDVQYPPRNISVSISGSAVIMSGDSVTLSCSSDSNPPAEINWFKGETSVGFGRIFSISKISSDDSGEYKCRATNEHGGKHSDLVTLDVQYSPRSTSVSINGSAVIMSGDSVSLMCISDSNPPALNFSWFKENQSSAVGSGQSFSAVQSGRFYCEAHNPHGAQRSAAVTVTVRGRMFAYAAAGVIGGLAGLLLIFIIVFMKSKHRSDGNTQKQDDLYVNLSGQVSAQGGLQPKSDPANQSEGLYSLVTLSRFNKGHAEGKTSDSEDEDEIQYVTVRHHRNENESQYVNFKTQLSDSKVRSADQSVEDQSVIYSTIK</sequence>
<protein>
    <submittedName>
        <fullName evidence="2">Sialoadhesin-like</fullName>
    </submittedName>
</protein>
<evidence type="ECO:0000313" key="2">
    <source>
        <dbReference type="RefSeq" id="XP_073765198.1"/>
    </source>
</evidence>
<dbReference type="Proteomes" id="UP000000437">
    <property type="component" value="Chromosome 1"/>
</dbReference>
<proteinExistence type="predicted"/>
<organism evidence="1 2">
    <name type="scientific">Danio rerio</name>
    <name type="common">Zebrafish</name>
    <name type="synonym">Brachydanio rerio</name>
    <dbReference type="NCBI Taxonomy" id="7955"/>
    <lineage>
        <taxon>Eukaryota</taxon>
        <taxon>Metazoa</taxon>
        <taxon>Chordata</taxon>
        <taxon>Craniata</taxon>
        <taxon>Vertebrata</taxon>
        <taxon>Euteleostomi</taxon>
        <taxon>Actinopterygii</taxon>
        <taxon>Neopterygii</taxon>
        <taxon>Teleostei</taxon>
        <taxon>Ostariophysi</taxon>
        <taxon>Cypriniformes</taxon>
        <taxon>Danionidae</taxon>
        <taxon>Danioninae</taxon>
        <taxon>Danio</taxon>
    </lineage>
</organism>
<name>A0AC58G644_DANRE</name>
<reference evidence="2" key="1">
    <citation type="submission" date="2025-08" db="UniProtKB">
        <authorList>
            <consortium name="RefSeq"/>
        </authorList>
    </citation>
    <scope>IDENTIFICATION</scope>
    <source>
        <strain evidence="2">Tuebingen</strain>
        <tissue evidence="2">Fibroblasts and whole tissue</tissue>
    </source>
</reference>
<keyword evidence="1" id="KW-1185">Reference proteome</keyword>
<accession>A0AC58G644</accession>
<gene>
    <name evidence="2" type="primary">LOC103909461</name>
</gene>
<evidence type="ECO:0000313" key="1">
    <source>
        <dbReference type="Proteomes" id="UP000000437"/>
    </source>
</evidence>